<dbReference type="InterPro" id="IPR009339">
    <property type="entry name" value="DUF998"/>
</dbReference>
<feature type="transmembrane region" description="Helical" evidence="2">
    <location>
        <begin position="33"/>
        <end position="52"/>
    </location>
</feature>
<evidence type="ECO:0000256" key="2">
    <source>
        <dbReference type="SAM" id="Phobius"/>
    </source>
</evidence>
<evidence type="ECO:0000313" key="3">
    <source>
        <dbReference type="EMBL" id="SHN88387.1"/>
    </source>
</evidence>
<feature type="transmembrane region" description="Helical" evidence="2">
    <location>
        <begin position="85"/>
        <end position="107"/>
    </location>
</feature>
<feature type="transmembrane region" description="Helical" evidence="2">
    <location>
        <begin position="207"/>
        <end position="226"/>
    </location>
</feature>
<feature type="transmembrane region" description="Helical" evidence="2">
    <location>
        <begin position="114"/>
        <end position="132"/>
    </location>
</feature>
<reference evidence="3 4" key="1">
    <citation type="submission" date="2016-12" db="EMBL/GenBank/DDBJ databases">
        <authorList>
            <person name="Song W.-J."/>
            <person name="Kurnit D.M."/>
        </authorList>
    </citation>
    <scope>NUCLEOTIDE SEQUENCE [LARGE SCALE GENOMIC DNA]</scope>
    <source>
        <strain evidence="3 4">DSM 43162</strain>
    </source>
</reference>
<dbReference type="RefSeq" id="WP_141243152.1">
    <property type="nucleotide sequence ID" value="NZ_FRDM01000044.1"/>
</dbReference>
<keyword evidence="2" id="KW-0472">Membrane</keyword>
<feature type="transmembrane region" description="Helical" evidence="2">
    <location>
        <begin position="138"/>
        <end position="157"/>
    </location>
</feature>
<keyword evidence="2" id="KW-1133">Transmembrane helix</keyword>
<dbReference type="Proteomes" id="UP000184428">
    <property type="component" value="Unassembled WGS sequence"/>
</dbReference>
<dbReference type="Pfam" id="PF06197">
    <property type="entry name" value="DUF998"/>
    <property type="match status" value="1"/>
</dbReference>
<protein>
    <submittedName>
        <fullName evidence="3">Hypothetical membrane protein</fullName>
    </submittedName>
</protein>
<dbReference type="EMBL" id="FRDM01000044">
    <property type="protein sequence ID" value="SHN88387.1"/>
    <property type="molecule type" value="Genomic_DNA"/>
</dbReference>
<sequence>MTTMPRPTDGQAPVVETARPASRPPRAGRDRRVAGLLLSIAGVVILMGSITAEALHPGPYTTHADTLSHLGASEPPDSVVVQPSAGIFDGTVLVAGALILLGAWFAHRALHRRAVTVPMALLGLGVLGVGVFPLTNPGMHTVFAMLAFYSGGVAVLLSARVTPSPFRQLWAVLGVVSLVAITLGVFALDWAPVAALGEGGIERWNSYPIVLWLVAFGSHLIATAAGDPGSAR</sequence>
<dbReference type="OrthoDB" id="5189371at2"/>
<evidence type="ECO:0000256" key="1">
    <source>
        <dbReference type="SAM" id="MobiDB-lite"/>
    </source>
</evidence>
<evidence type="ECO:0000313" key="4">
    <source>
        <dbReference type="Proteomes" id="UP000184428"/>
    </source>
</evidence>
<organism evidence="3 4">
    <name type="scientific">Geodermatophilus obscurus</name>
    <dbReference type="NCBI Taxonomy" id="1861"/>
    <lineage>
        <taxon>Bacteria</taxon>
        <taxon>Bacillati</taxon>
        <taxon>Actinomycetota</taxon>
        <taxon>Actinomycetes</taxon>
        <taxon>Geodermatophilales</taxon>
        <taxon>Geodermatophilaceae</taxon>
        <taxon>Geodermatophilus</taxon>
    </lineage>
</organism>
<dbReference type="AlphaFoldDB" id="A0A1M7UZM1"/>
<keyword evidence="2" id="KW-0812">Transmembrane</keyword>
<gene>
    <name evidence="3" type="ORF">SAMN05660350_04488</name>
</gene>
<feature type="region of interest" description="Disordered" evidence="1">
    <location>
        <begin position="1"/>
        <end position="28"/>
    </location>
</feature>
<feature type="transmembrane region" description="Helical" evidence="2">
    <location>
        <begin position="169"/>
        <end position="187"/>
    </location>
</feature>
<name>A0A1M7UZM1_9ACTN</name>
<proteinExistence type="predicted"/>
<accession>A0A1M7UZM1</accession>